<dbReference type="GO" id="GO:0000166">
    <property type="term" value="F:nucleotide binding"/>
    <property type="evidence" value="ECO:0007669"/>
    <property type="project" value="UniProtKB-KW"/>
</dbReference>
<organism evidence="6">
    <name type="scientific">marine sediment metagenome</name>
    <dbReference type="NCBI Taxonomy" id="412755"/>
    <lineage>
        <taxon>unclassified sequences</taxon>
        <taxon>metagenomes</taxon>
        <taxon>ecological metagenomes</taxon>
    </lineage>
</organism>
<name>A0A0F8WN38_9ZZZZ</name>
<evidence type="ECO:0000256" key="5">
    <source>
        <dbReference type="ARBA" id="ARBA00022842"/>
    </source>
</evidence>
<feature type="non-terminal residue" evidence="6">
    <location>
        <position position="1"/>
    </location>
</feature>
<dbReference type="GO" id="GO:0046872">
    <property type="term" value="F:metal ion binding"/>
    <property type="evidence" value="ECO:0007669"/>
    <property type="project" value="UniProtKB-KW"/>
</dbReference>
<evidence type="ECO:0000256" key="2">
    <source>
        <dbReference type="ARBA" id="ARBA00022723"/>
    </source>
</evidence>
<keyword evidence="4" id="KW-0658">Purine biosynthesis</keyword>
<dbReference type="SMART" id="SM00788">
    <property type="entry name" value="Adenylsucc_synt"/>
    <property type="match status" value="1"/>
</dbReference>
<keyword evidence="1" id="KW-0436">Ligase</keyword>
<dbReference type="Gene3D" id="3.40.440.10">
    <property type="entry name" value="Adenylosuccinate Synthetase, subunit A, domain 1"/>
    <property type="match status" value="1"/>
</dbReference>
<sequence>VLREGPLARDIPQLHPYLGDVADLALSYCHPKDILIETAQGFGLSLTRSGFYPYCTSRDITPGAALNDAGVFMAGPIRTILVLRTFPIRVAGNSGPLRFEVTWEQLAEESGGYIQPEYTTVTNRIRRVGLWDPGLALRATLACMPDHIALTFFDYWRPDLANKTILDADAFGRIREVEKELEVPVTWVSTGFGSIVHMEAKN</sequence>
<keyword evidence="2" id="KW-0479">Metal-binding</keyword>
<proteinExistence type="predicted"/>
<protein>
    <submittedName>
        <fullName evidence="6">Uncharacterized protein</fullName>
    </submittedName>
</protein>
<keyword evidence="3" id="KW-0547">Nucleotide-binding</keyword>
<dbReference type="InterPro" id="IPR001114">
    <property type="entry name" value="Adenylosuccinate_synthetase"/>
</dbReference>
<dbReference type="Pfam" id="PF00709">
    <property type="entry name" value="Adenylsucc_synt"/>
    <property type="match status" value="1"/>
</dbReference>
<dbReference type="SUPFAM" id="SSF52540">
    <property type="entry name" value="P-loop containing nucleoside triphosphate hydrolases"/>
    <property type="match status" value="1"/>
</dbReference>
<evidence type="ECO:0000313" key="6">
    <source>
        <dbReference type="EMBL" id="KKK49680.1"/>
    </source>
</evidence>
<dbReference type="InterPro" id="IPR027417">
    <property type="entry name" value="P-loop_NTPase"/>
</dbReference>
<evidence type="ECO:0000256" key="4">
    <source>
        <dbReference type="ARBA" id="ARBA00022755"/>
    </source>
</evidence>
<dbReference type="AlphaFoldDB" id="A0A0F8WN38"/>
<dbReference type="InterPro" id="IPR042109">
    <property type="entry name" value="Adenylosuccinate_synth_dom1"/>
</dbReference>
<reference evidence="6" key="1">
    <citation type="journal article" date="2015" name="Nature">
        <title>Complex archaea that bridge the gap between prokaryotes and eukaryotes.</title>
        <authorList>
            <person name="Spang A."/>
            <person name="Saw J.H."/>
            <person name="Jorgensen S.L."/>
            <person name="Zaremba-Niedzwiedzka K."/>
            <person name="Martijn J."/>
            <person name="Lind A.E."/>
            <person name="van Eijk R."/>
            <person name="Schleper C."/>
            <person name="Guy L."/>
            <person name="Ettema T.J."/>
        </authorList>
    </citation>
    <scope>NUCLEOTIDE SEQUENCE</scope>
</reference>
<dbReference type="GO" id="GO:0006164">
    <property type="term" value="P:purine nucleotide biosynthetic process"/>
    <property type="evidence" value="ECO:0007669"/>
    <property type="project" value="UniProtKB-KW"/>
</dbReference>
<gene>
    <name evidence="6" type="ORF">LCGC14_3132620</name>
</gene>
<evidence type="ECO:0000256" key="3">
    <source>
        <dbReference type="ARBA" id="ARBA00022741"/>
    </source>
</evidence>
<dbReference type="GO" id="GO:0004019">
    <property type="term" value="F:adenylosuccinate synthase activity"/>
    <property type="evidence" value="ECO:0007669"/>
    <property type="project" value="InterPro"/>
</dbReference>
<keyword evidence="5" id="KW-0460">Magnesium</keyword>
<dbReference type="EMBL" id="LAZR01068416">
    <property type="protein sequence ID" value="KKK49680.1"/>
    <property type="molecule type" value="Genomic_DNA"/>
</dbReference>
<accession>A0A0F8WN38</accession>
<evidence type="ECO:0000256" key="1">
    <source>
        <dbReference type="ARBA" id="ARBA00022598"/>
    </source>
</evidence>
<comment type="caution">
    <text evidence="6">The sequence shown here is derived from an EMBL/GenBank/DDBJ whole genome shotgun (WGS) entry which is preliminary data.</text>
</comment>